<accession>A0A1L9NQB6</accession>
<evidence type="ECO:0000256" key="1">
    <source>
        <dbReference type="SAM" id="MobiDB-lite"/>
    </source>
</evidence>
<evidence type="ECO:0000256" key="2">
    <source>
        <dbReference type="SAM" id="Phobius"/>
    </source>
</evidence>
<protein>
    <submittedName>
        <fullName evidence="3">Uncharacterized protein</fullName>
    </submittedName>
</protein>
<name>A0A1L9NQB6_ASPTC</name>
<proteinExistence type="predicted"/>
<keyword evidence="4" id="KW-1185">Reference proteome</keyword>
<dbReference type="VEuPathDB" id="FungiDB:ASPTUDRAFT_299615"/>
<dbReference type="AlphaFoldDB" id="A0A1L9NQB6"/>
<keyword evidence="2" id="KW-1133">Transmembrane helix</keyword>
<dbReference type="EMBL" id="KV878176">
    <property type="protein sequence ID" value="OJI91304.1"/>
    <property type="molecule type" value="Genomic_DNA"/>
</dbReference>
<organism evidence="3 4">
    <name type="scientific">Aspergillus tubingensis (strain CBS 134.48)</name>
    <dbReference type="NCBI Taxonomy" id="767770"/>
    <lineage>
        <taxon>Eukaryota</taxon>
        <taxon>Fungi</taxon>
        <taxon>Dikarya</taxon>
        <taxon>Ascomycota</taxon>
        <taxon>Pezizomycotina</taxon>
        <taxon>Eurotiomycetes</taxon>
        <taxon>Eurotiomycetidae</taxon>
        <taxon>Eurotiales</taxon>
        <taxon>Aspergillaceae</taxon>
        <taxon>Aspergillus</taxon>
        <taxon>Aspergillus subgen. Circumdati</taxon>
    </lineage>
</organism>
<gene>
    <name evidence="3" type="ORF">ASPTUDRAFT_299615</name>
</gene>
<feature type="region of interest" description="Disordered" evidence="1">
    <location>
        <begin position="90"/>
        <end position="114"/>
    </location>
</feature>
<keyword evidence="2" id="KW-0812">Transmembrane</keyword>
<reference evidence="4" key="1">
    <citation type="journal article" date="2017" name="Genome Biol.">
        <title>Comparative genomics reveals high biological diversity and specific adaptations in the industrially and medically important fungal genus Aspergillus.</title>
        <authorList>
            <person name="de Vries R.P."/>
            <person name="Riley R."/>
            <person name="Wiebenga A."/>
            <person name="Aguilar-Osorio G."/>
            <person name="Amillis S."/>
            <person name="Uchima C.A."/>
            <person name="Anderluh G."/>
            <person name="Asadollahi M."/>
            <person name="Askin M."/>
            <person name="Barry K."/>
            <person name="Battaglia E."/>
            <person name="Bayram O."/>
            <person name="Benocci T."/>
            <person name="Braus-Stromeyer S.A."/>
            <person name="Caldana C."/>
            <person name="Canovas D."/>
            <person name="Cerqueira G.C."/>
            <person name="Chen F."/>
            <person name="Chen W."/>
            <person name="Choi C."/>
            <person name="Clum A."/>
            <person name="Dos Santos R.A."/>
            <person name="Damasio A.R."/>
            <person name="Diallinas G."/>
            <person name="Emri T."/>
            <person name="Fekete E."/>
            <person name="Flipphi M."/>
            <person name="Freyberg S."/>
            <person name="Gallo A."/>
            <person name="Gournas C."/>
            <person name="Habgood R."/>
            <person name="Hainaut M."/>
            <person name="Harispe M.L."/>
            <person name="Henrissat B."/>
            <person name="Hilden K.S."/>
            <person name="Hope R."/>
            <person name="Hossain A."/>
            <person name="Karabika E."/>
            <person name="Karaffa L."/>
            <person name="Karanyi Z."/>
            <person name="Krasevec N."/>
            <person name="Kuo A."/>
            <person name="Kusch H."/>
            <person name="LaButti K."/>
            <person name="Lagendijk E.L."/>
            <person name="Lapidus A."/>
            <person name="Levasseur A."/>
            <person name="Lindquist E."/>
            <person name="Lipzen A."/>
            <person name="Logrieco A.F."/>
            <person name="MacCabe A."/>
            <person name="Maekelae M.R."/>
            <person name="Malavazi I."/>
            <person name="Melin P."/>
            <person name="Meyer V."/>
            <person name="Mielnichuk N."/>
            <person name="Miskei M."/>
            <person name="Molnar A.P."/>
            <person name="Mule G."/>
            <person name="Ngan C.Y."/>
            <person name="Orejas M."/>
            <person name="Orosz E."/>
            <person name="Ouedraogo J.P."/>
            <person name="Overkamp K.M."/>
            <person name="Park H.-S."/>
            <person name="Perrone G."/>
            <person name="Piumi F."/>
            <person name="Punt P.J."/>
            <person name="Ram A.F."/>
            <person name="Ramon A."/>
            <person name="Rauscher S."/>
            <person name="Record E."/>
            <person name="Riano-Pachon D.M."/>
            <person name="Robert V."/>
            <person name="Roehrig J."/>
            <person name="Ruller R."/>
            <person name="Salamov A."/>
            <person name="Salih N.S."/>
            <person name="Samson R.A."/>
            <person name="Sandor E."/>
            <person name="Sanguinetti M."/>
            <person name="Schuetze T."/>
            <person name="Sepcic K."/>
            <person name="Shelest E."/>
            <person name="Sherlock G."/>
            <person name="Sophianopoulou V."/>
            <person name="Squina F.M."/>
            <person name="Sun H."/>
            <person name="Susca A."/>
            <person name="Todd R.B."/>
            <person name="Tsang A."/>
            <person name="Unkles S.E."/>
            <person name="van de Wiele N."/>
            <person name="van Rossen-Uffink D."/>
            <person name="Oliveira J.V."/>
            <person name="Vesth T.C."/>
            <person name="Visser J."/>
            <person name="Yu J.-H."/>
            <person name="Zhou M."/>
            <person name="Andersen M.R."/>
            <person name="Archer D.B."/>
            <person name="Baker S.E."/>
            <person name="Benoit I."/>
            <person name="Brakhage A.A."/>
            <person name="Braus G.H."/>
            <person name="Fischer R."/>
            <person name="Frisvad J.C."/>
            <person name="Goldman G.H."/>
            <person name="Houbraken J."/>
            <person name="Oakley B."/>
            <person name="Pocsi I."/>
            <person name="Scazzocchio C."/>
            <person name="Seiboth B."/>
            <person name="vanKuyk P.A."/>
            <person name="Wortman J."/>
            <person name="Dyer P.S."/>
            <person name="Grigoriev I.V."/>
        </authorList>
    </citation>
    <scope>NUCLEOTIDE SEQUENCE [LARGE SCALE GENOMIC DNA]</scope>
    <source>
        <strain evidence="4">CBS 134.48</strain>
    </source>
</reference>
<evidence type="ECO:0000313" key="3">
    <source>
        <dbReference type="EMBL" id="OJI91304.1"/>
    </source>
</evidence>
<feature type="transmembrane region" description="Helical" evidence="2">
    <location>
        <begin position="12"/>
        <end position="29"/>
    </location>
</feature>
<keyword evidence="2" id="KW-0472">Membrane</keyword>
<sequence length="114" mass="12741">MRSFRLNCTDHIVLISFCSLFPILCLHFGREMNYSPLACGLNLKQQIWGLKCPLHTHAILISHEAFSHATKGLMIGGNVPDYPHIDPRDGCTLRNGSSKRPAVWQPACNMPQPS</sequence>
<dbReference type="Proteomes" id="UP000184304">
    <property type="component" value="Unassembled WGS sequence"/>
</dbReference>
<evidence type="ECO:0000313" key="4">
    <source>
        <dbReference type="Proteomes" id="UP000184304"/>
    </source>
</evidence>